<evidence type="ECO:0000313" key="2">
    <source>
        <dbReference type="EMBL" id="ANY83949.1"/>
    </source>
</evidence>
<keyword evidence="2" id="KW-0614">Plasmid</keyword>
<evidence type="ECO:0008006" key="3">
    <source>
        <dbReference type="Google" id="ProtNLM"/>
    </source>
</evidence>
<organism evidence="2">
    <name type="scientific">Microvirga ossetica</name>
    <dbReference type="NCBI Taxonomy" id="1882682"/>
    <lineage>
        <taxon>Bacteria</taxon>
        <taxon>Pseudomonadati</taxon>
        <taxon>Pseudomonadota</taxon>
        <taxon>Alphaproteobacteria</taxon>
        <taxon>Hyphomicrobiales</taxon>
        <taxon>Methylobacteriaceae</taxon>
        <taxon>Microvirga</taxon>
    </lineage>
</organism>
<dbReference type="RefSeq" id="WP_099514890.1">
    <property type="nucleotide sequence ID" value="NZ_CP016619.1"/>
</dbReference>
<feature type="region of interest" description="Disordered" evidence="1">
    <location>
        <begin position="177"/>
        <end position="205"/>
    </location>
</feature>
<gene>
    <name evidence="2" type="ORF">BB934_37375</name>
</gene>
<reference evidence="2" key="1">
    <citation type="submission" date="2016-07" db="EMBL/GenBank/DDBJ databases">
        <title>Microvirga ossetica sp. nov. a new species of rhizobia isolated from root nodules of the legume species Vicia alpestris Steven originated from North Ossetia region in the Caucasus.</title>
        <authorList>
            <person name="Safronova V.I."/>
            <person name="Kuznetsova I.G."/>
            <person name="Sazanova A.L."/>
            <person name="Belimov A."/>
            <person name="Andronov E."/>
            <person name="Osledkin Y.S."/>
            <person name="Onishchuk O.P."/>
            <person name="Kurchak O.N."/>
            <person name="Shaposhnikov A.I."/>
            <person name="Willems A."/>
            <person name="Tikhonovich I.A."/>
        </authorList>
    </citation>
    <scope>NUCLEOTIDE SEQUENCE [LARGE SCALE GENOMIC DNA]</scope>
    <source>
        <strain evidence="2">V5/3M</strain>
        <plasmid evidence="2">unnamed2</plasmid>
    </source>
</reference>
<evidence type="ECO:0000256" key="1">
    <source>
        <dbReference type="SAM" id="MobiDB-lite"/>
    </source>
</evidence>
<dbReference type="OrthoDB" id="7990935at2"/>
<sequence length="205" mass="21229">MPIAAFSDSPRRSATLNKNKEMIMIPVKRFVAVGVAAATIATYSLLQPCTAKAGDEGTVLGDLAVSQIAATPARAGETTVITFSVENAGSDRVLITGLRVPGEEPGRIVGFLGQGHSGEIGSLPVRPGATETLDGRKIWIEVGPLTRDLEPDTTVNARLVLGTYETPLPLHIGPIATGSTNKASNVGVAKTADQSTTESHSRAGC</sequence>
<name>A0A1B2EVF5_9HYPH</name>
<proteinExistence type="predicted"/>
<accession>A0A1B2EVF5</accession>
<dbReference type="EMBL" id="CP016619">
    <property type="protein sequence ID" value="ANY83949.1"/>
    <property type="molecule type" value="Genomic_DNA"/>
</dbReference>
<protein>
    <recommendedName>
        <fullName evidence="3">Copper chaperone PCu(A)C</fullName>
    </recommendedName>
</protein>
<dbReference type="AlphaFoldDB" id="A0A1B2EVF5"/>
<geneLocation type="plasmid" evidence="2">
    <name>unnamed2</name>
</geneLocation>
<dbReference type="KEGG" id="moc:BB934_37375"/>